<proteinExistence type="predicted"/>
<comment type="caution">
    <text evidence="1">The sequence shown here is derived from an EMBL/GenBank/DDBJ whole genome shotgun (WGS) entry which is preliminary data.</text>
</comment>
<keyword evidence="2" id="KW-1185">Reference proteome</keyword>
<dbReference type="RefSeq" id="WP_180857048.1">
    <property type="nucleotide sequence ID" value="NZ_CAIJDE010000034.1"/>
</dbReference>
<accession>A0A9N8IZT6</accession>
<protein>
    <submittedName>
        <fullName evidence="1">Uncharacterized protein</fullName>
    </submittedName>
</protein>
<gene>
    <name evidence="1" type="ORF">FLAPXU55_01315</name>
</gene>
<reference evidence="1 2" key="1">
    <citation type="submission" date="2020-06" db="EMBL/GenBank/DDBJ databases">
        <authorList>
            <person name="Criscuolo A."/>
        </authorList>
    </citation>
    <scope>NUCLEOTIDE SEQUENCE [LARGE SCALE GENOMIC DNA]</scope>
    <source>
        <strain evidence="1">PXU-55</strain>
    </source>
</reference>
<evidence type="ECO:0000313" key="2">
    <source>
        <dbReference type="Proteomes" id="UP000533639"/>
    </source>
</evidence>
<sequence length="143" mass="17263">MKKVIIILFLININTIRSQSLENLKKSDTIYILFDHGKSQEKFFEGSINPFYTFFFHNSIYKQFRFKHPITENYERITKQNVFLKNEKNKIIDGNFFSKYNTTELLDFFDNNRILYIIDTDDFVDNNIILKKVIFESTFERGQ</sequence>
<dbReference type="AlphaFoldDB" id="A0A9N8IZT6"/>
<dbReference type="Proteomes" id="UP000533639">
    <property type="component" value="Unassembled WGS sequence"/>
</dbReference>
<evidence type="ECO:0000313" key="1">
    <source>
        <dbReference type="EMBL" id="CAC9973630.1"/>
    </source>
</evidence>
<dbReference type="EMBL" id="CAIJDE010000034">
    <property type="protein sequence ID" value="CAC9973630.1"/>
    <property type="molecule type" value="Genomic_DNA"/>
</dbReference>
<name>A0A9N8IZT6_9FLAO</name>
<organism evidence="1 2">
    <name type="scientific">Flavobacterium panici</name>
    <dbReference type="NCBI Taxonomy" id="2654843"/>
    <lineage>
        <taxon>Bacteria</taxon>
        <taxon>Pseudomonadati</taxon>
        <taxon>Bacteroidota</taxon>
        <taxon>Flavobacteriia</taxon>
        <taxon>Flavobacteriales</taxon>
        <taxon>Flavobacteriaceae</taxon>
        <taxon>Flavobacterium</taxon>
    </lineage>
</organism>